<dbReference type="PANTHER" id="PTHR33164">
    <property type="entry name" value="TRANSCRIPTIONAL REGULATOR, MARR FAMILY"/>
    <property type="match status" value="1"/>
</dbReference>
<sequence>MRQGADLETLLGYQLQCAWFVADSDGRASLSAFDLSPAKLTALILIRDNPGSDQTALGRALNVNRSSAMKLVNILVDRELIERRPGRDLRTNALHLLPKGEGRVAAMLTIMRESDARITTRMTAEEIGTLHTLLRKVGPVAKTRELRPAVDLVAERG</sequence>
<organism evidence="2 3">
    <name type="scientific">Sphingomonas aliaeris</name>
    <dbReference type="NCBI Taxonomy" id="2759526"/>
    <lineage>
        <taxon>Bacteria</taxon>
        <taxon>Pseudomonadati</taxon>
        <taxon>Pseudomonadota</taxon>
        <taxon>Alphaproteobacteria</taxon>
        <taxon>Sphingomonadales</taxon>
        <taxon>Sphingomonadaceae</taxon>
        <taxon>Sphingomonas</taxon>
    </lineage>
</organism>
<gene>
    <name evidence="2" type="ORF">H5J25_15150</name>
</gene>
<dbReference type="AlphaFoldDB" id="A0A974S3N9"/>
<dbReference type="PROSITE" id="PS50995">
    <property type="entry name" value="HTH_MARR_2"/>
    <property type="match status" value="1"/>
</dbReference>
<dbReference type="SUPFAM" id="SSF46785">
    <property type="entry name" value="Winged helix' DNA-binding domain"/>
    <property type="match status" value="1"/>
</dbReference>
<keyword evidence="3" id="KW-1185">Reference proteome</keyword>
<evidence type="ECO:0000259" key="1">
    <source>
        <dbReference type="PROSITE" id="PS50995"/>
    </source>
</evidence>
<name>A0A974S3N9_9SPHN</name>
<dbReference type="PANTHER" id="PTHR33164:SF57">
    <property type="entry name" value="MARR-FAMILY TRANSCRIPTIONAL REGULATOR"/>
    <property type="match status" value="1"/>
</dbReference>
<dbReference type="InterPro" id="IPR036388">
    <property type="entry name" value="WH-like_DNA-bd_sf"/>
</dbReference>
<dbReference type="RefSeq" id="WP_202092454.1">
    <property type="nucleotide sequence ID" value="NZ_CP061035.1"/>
</dbReference>
<dbReference type="InterPro" id="IPR036390">
    <property type="entry name" value="WH_DNA-bd_sf"/>
</dbReference>
<protein>
    <submittedName>
        <fullName evidence="2">MarR family transcriptional regulator</fullName>
    </submittedName>
</protein>
<evidence type="ECO:0000313" key="2">
    <source>
        <dbReference type="EMBL" id="QQV76738.1"/>
    </source>
</evidence>
<dbReference type="GO" id="GO:0003700">
    <property type="term" value="F:DNA-binding transcription factor activity"/>
    <property type="evidence" value="ECO:0007669"/>
    <property type="project" value="InterPro"/>
</dbReference>
<feature type="domain" description="HTH marR-type" evidence="1">
    <location>
        <begin position="1"/>
        <end position="139"/>
    </location>
</feature>
<dbReference type="SMART" id="SM00347">
    <property type="entry name" value="HTH_MARR"/>
    <property type="match status" value="1"/>
</dbReference>
<dbReference type="InterPro" id="IPR000835">
    <property type="entry name" value="HTH_MarR-typ"/>
</dbReference>
<dbReference type="GO" id="GO:0006950">
    <property type="term" value="P:response to stress"/>
    <property type="evidence" value="ECO:0007669"/>
    <property type="project" value="TreeGrafter"/>
</dbReference>
<accession>A0A974S3N9</accession>
<dbReference type="EMBL" id="CP061035">
    <property type="protein sequence ID" value="QQV76738.1"/>
    <property type="molecule type" value="Genomic_DNA"/>
</dbReference>
<reference evidence="3" key="1">
    <citation type="submission" date="2020-09" db="EMBL/GenBank/DDBJ databases">
        <title>Sphingomonas sp., a new species isolated from pork steak.</title>
        <authorList>
            <person name="Heidler von Heilborn D."/>
        </authorList>
    </citation>
    <scope>NUCLEOTIDE SEQUENCE [LARGE SCALE GENOMIC DNA]</scope>
</reference>
<evidence type="ECO:0000313" key="3">
    <source>
        <dbReference type="Proteomes" id="UP000595894"/>
    </source>
</evidence>
<dbReference type="InterPro" id="IPR039422">
    <property type="entry name" value="MarR/SlyA-like"/>
</dbReference>
<dbReference type="Proteomes" id="UP000595894">
    <property type="component" value="Chromosome"/>
</dbReference>
<dbReference type="KEGG" id="sari:H5J25_15150"/>
<dbReference type="Pfam" id="PF12802">
    <property type="entry name" value="MarR_2"/>
    <property type="match status" value="1"/>
</dbReference>
<proteinExistence type="predicted"/>
<dbReference type="Gene3D" id="1.10.10.10">
    <property type="entry name" value="Winged helix-like DNA-binding domain superfamily/Winged helix DNA-binding domain"/>
    <property type="match status" value="1"/>
</dbReference>